<reference evidence="1 2" key="1">
    <citation type="journal article" date="2023" name="Mol. Biol. Evol.">
        <title>Genomics of Secondarily Temperate Adaptation in the Only Non-Antarctic Icefish.</title>
        <authorList>
            <person name="Rivera-Colon A.G."/>
            <person name="Rayamajhi N."/>
            <person name="Minhas B.F."/>
            <person name="Madrigal G."/>
            <person name="Bilyk K.T."/>
            <person name="Yoon V."/>
            <person name="Hune M."/>
            <person name="Gregory S."/>
            <person name="Cheng C.H.C."/>
            <person name="Catchen J.M."/>
        </authorList>
    </citation>
    <scope>NUCLEOTIDE SEQUENCE [LARGE SCALE GENOMIC DNA]</scope>
    <source>
        <tissue evidence="1">White muscle</tissue>
    </source>
</reference>
<accession>A0AAN8DJ67</accession>
<dbReference type="AlphaFoldDB" id="A0AAN8DJ67"/>
<name>A0AAN8DJ67_CHAGU</name>
<gene>
    <name evidence="1" type="ORF">CgunFtcFv8_020122</name>
</gene>
<protein>
    <submittedName>
        <fullName evidence="1">Uncharacterized protein</fullName>
    </submittedName>
</protein>
<sequence length="92" mass="10266">MSSDGSSVSRCKPPPPLMHCYQTIRARPLLRTPKKTFAEELNSDTFASHTHNKLQSQAARLSMQKIGIAHTVNFNQSPRCVFLLPAPCLVFL</sequence>
<evidence type="ECO:0000313" key="1">
    <source>
        <dbReference type="EMBL" id="KAK5922895.1"/>
    </source>
</evidence>
<evidence type="ECO:0000313" key="2">
    <source>
        <dbReference type="Proteomes" id="UP001331515"/>
    </source>
</evidence>
<keyword evidence="2" id="KW-1185">Reference proteome</keyword>
<comment type="caution">
    <text evidence="1">The sequence shown here is derived from an EMBL/GenBank/DDBJ whole genome shotgun (WGS) entry which is preliminary data.</text>
</comment>
<organism evidence="1 2">
    <name type="scientific">Champsocephalus gunnari</name>
    <name type="common">Mackerel icefish</name>
    <dbReference type="NCBI Taxonomy" id="52237"/>
    <lineage>
        <taxon>Eukaryota</taxon>
        <taxon>Metazoa</taxon>
        <taxon>Chordata</taxon>
        <taxon>Craniata</taxon>
        <taxon>Vertebrata</taxon>
        <taxon>Euteleostomi</taxon>
        <taxon>Actinopterygii</taxon>
        <taxon>Neopterygii</taxon>
        <taxon>Teleostei</taxon>
        <taxon>Neoteleostei</taxon>
        <taxon>Acanthomorphata</taxon>
        <taxon>Eupercaria</taxon>
        <taxon>Perciformes</taxon>
        <taxon>Notothenioidei</taxon>
        <taxon>Channichthyidae</taxon>
        <taxon>Champsocephalus</taxon>
    </lineage>
</organism>
<dbReference type="Proteomes" id="UP001331515">
    <property type="component" value="Unassembled WGS sequence"/>
</dbReference>
<dbReference type="EMBL" id="JAURVH010001522">
    <property type="protein sequence ID" value="KAK5922895.1"/>
    <property type="molecule type" value="Genomic_DNA"/>
</dbReference>
<proteinExistence type="predicted"/>